<evidence type="ECO:0000313" key="2">
    <source>
        <dbReference type="EMBL" id="KIM64874.1"/>
    </source>
</evidence>
<dbReference type="AlphaFoldDB" id="A0A0C3E924"/>
<name>A0A0C3E924_9AGAM</name>
<reference evidence="3" key="2">
    <citation type="submission" date="2015-01" db="EMBL/GenBank/DDBJ databases">
        <title>Evolutionary Origins and Diversification of the Mycorrhizal Mutualists.</title>
        <authorList>
            <consortium name="DOE Joint Genome Institute"/>
            <consortium name="Mycorrhizal Genomics Consortium"/>
            <person name="Kohler A."/>
            <person name="Kuo A."/>
            <person name="Nagy L.G."/>
            <person name="Floudas D."/>
            <person name="Copeland A."/>
            <person name="Barry K.W."/>
            <person name="Cichocki N."/>
            <person name="Veneault-Fourrey C."/>
            <person name="LaButti K."/>
            <person name="Lindquist E.A."/>
            <person name="Lipzen A."/>
            <person name="Lundell T."/>
            <person name="Morin E."/>
            <person name="Murat C."/>
            <person name="Riley R."/>
            <person name="Ohm R."/>
            <person name="Sun H."/>
            <person name="Tunlid A."/>
            <person name="Henrissat B."/>
            <person name="Grigoriev I.V."/>
            <person name="Hibbett D.S."/>
            <person name="Martin F."/>
        </authorList>
    </citation>
    <scope>NUCLEOTIDE SEQUENCE [LARGE SCALE GENOMIC DNA]</scope>
    <source>
        <strain evidence="3">Foug A</strain>
    </source>
</reference>
<dbReference type="InterPro" id="IPR006073">
    <property type="entry name" value="GTP-bd"/>
</dbReference>
<dbReference type="STRING" id="1036808.A0A0C3E924"/>
<dbReference type="HOGENOM" id="CLU_018003_0_0_1"/>
<evidence type="ECO:0000313" key="3">
    <source>
        <dbReference type="Proteomes" id="UP000053989"/>
    </source>
</evidence>
<dbReference type="OrthoDB" id="8954335at2759"/>
<dbReference type="Gene3D" id="3.40.50.300">
    <property type="entry name" value="P-loop containing nucleotide triphosphate hydrolases"/>
    <property type="match status" value="1"/>
</dbReference>
<accession>A0A0C3E924</accession>
<dbReference type="CDD" id="cd00882">
    <property type="entry name" value="Ras_like_GTPase"/>
    <property type="match status" value="1"/>
</dbReference>
<dbReference type="EMBL" id="KN822026">
    <property type="protein sequence ID" value="KIM64874.1"/>
    <property type="molecule type" value="Genomic_DNA"/>
</dbReference>
<organism evidence="2 3">
    <name type="scientific">Scleroderma citrinum Foug A</name>
    <dbReference type="NCBI Taxonomy" id="1036808"/>
    <lineage>
        <taxon>Eukaryota</taxon>
        <taxon>Fungi</taxon>
        <taxon>Dikarya</taxon>
        <taxon>Basidiomycota</taxon>
        <taxon>Agaricomycotina</taxon>
        <taxon>Agaricomycetes</taxon>
        <taxon>Agaricomycetidae</taxon>
        <taxon>Boletales</taxon>
        <taxon>Sclerodermatineae</taxon>
        <taxon>Sclerodermataceae</taxon>
        <taxon>Scleroderma</taxon>
    </lineage>
</organism>
<feature type="domain" description="G" evidence="1">
    <location>
        <begin position="1"/>
        <end position="70"/>
    </location>
</feature>
<dbReference type="InterPro" id="IPR027417">
    <property type="entry name" value="P-loop_NTPase"/>
</dbReference>
<dbReference type="InParanoid" id="A0A0C3E924"/>
<protein>
    <recommendedName>
        <fullName evidence="1">G domain-containing protein</fullName>
    </recommendedName>
</protein>
<dbReference type="SUPFAM" id="SSF52540">
    <property type="entry name" value="P-loop containing nucleoside triphosphate hydrolases"/>
    <property type="match status" value="1"/>
</dbReference>
<dbReference type="GO" id="GO:0005525">
    <property type="term" value="F:GTP binding"/>
    <property type="evidence" value="ECO:0007669"/>
    <property type="project" value="InterPro"/>
</dbReference>
<dbReference type="Proteomes" id="UP000053989">
    <property type="component" value="Unassembled WGS sequence"/>
</dbReference>
<reference evidence="2 3" key="1">
    <citation type="submission" date="2014-04" db="EMBL/GenBank/DDBJ databases">
        <authorList>
            <consortium name="DOE Joint Genome Institute"/>
            <person name="Kuo A."/>
            <person name="Kohler A."/>
            <person name="Nagy L.G."/>
            <person name="Floudas D."/>
            <person name="Copeland A."/>
            <person name="Barry K.W."/>
            <person name="Cichocki N."/>
            <person name="Veneault-Fourrey C."/>
            <person name="LaButti K."/>
            <person name="Lindquist E.A."/>
            <person name="Lipzen A."/>
            <person name="Lundell T."/>
            <person name="Morin E."/>
            <person name="Murat C."/>
            <person name="Sun H."/>
            <person name="Tunlid A."/>
            <person name="Henrissat B."/>
            <person name="Grigoriev I.V."/>
            <person name="Hibbett D.S."/>
            <person name="Martin F."/>
            <person name="Nordberg H.P."/>
            <person name="Cantor M.N."/>
            <person name="Hua S.X."/>
        </authorList>
    </citation>
    <scope>NUCLEOTIDE SEQUENCE [LARGE SCALE GENOMIC DNA]</scope>
    <source>
        <strain evidence="2 3">Foug A</strain>
    </source>
</reference>
<evidence type="ECO:0000259" key="1">
    <source>
        <dbReference type="Pfam" id="PF01926"/>
    </source>
</evidence>
<dbReference type="Pfam" id="PF01926">
    <property type="entry name" value="MMR_HSR1"/>
    <property type="match status" value="1"/>
</dbReference>
<gene>
    <name evidence="2" type="ORF">SCLCIDRAFT_15153</name>
</gene>
<proteinExistence type="predicted"/>
<sequence>MGPTGSGKSNFVNKLTGNKDEKGAHTLQSCTQDIRVFKVSLTDGRHYVFVDTPGFNNTLQSDRDVIQTISDWLEATYRAGVKLTGVIYTHRATDHMSGTLRKNFDMFSRLCGEKAAERVRLVTTMWDKVKDMERVRSVVSLLEGETWRPLLDAGARHEKFENSPKSAWDIVIGLGVKTEALVLQEELVDAGRRLNETTAGKTLYSQYQKILDDQRETIKGIAEEIKGEQDPKIARDLQEEYRRIETQLHRTIEEMESLKIPMGRRISLFFSKKPAR</sequence>
<keyword evidence="3" id="KW-1185">Reference proteome</keyword>